<dbReference type="AlphaFoldDB" id="A0A9P7E9N8"/>
<name>A0A9P7E9N8_9AGAM</name>
<evidence type="ECO:0000313" key="3">
    <source>
        <dbReference type="Proteomes" id="UP000807769"/>
    </source>
</evidence>
<organism evidence="2 3">
    <name type="scientific">Suillus subaureus</name>
    <dbReference type="NCBI Taxonomy" id="48587"/>
    <lineage>
        <taxon>Eukaryota</taxon>
        <taxon>Fungi</taxon>
        <taxon>Dikarya</taxon>
        <taxon>Basidiomycota</taxon>
        <taxon>Agaricomycotina</taxon>
        <taxon>Agaricomycetes</taxon>
        <taxon>Agaricomycetidae</taxon>
        <taxon>Boletales</taxon>
        <taxon>Suillineae</taxon>
        <taxon>Suillaceae</taxon>
        <taxon>Suillus</taxon>
    </lineage>
</organism>
<dbReference type="SUPFAM" id="SSF57701">
    <property type="entry name" value="Zn2/Cys6 DNA-binding domain"/>
    <property type="match status" value="1"/>
</dbReference>
<protein>
    <recommendedName>
        <fullName evidence="1">Zn(2)-C6 fungal-type domain-containing protein</fullName>
    </recommendedName>
</protein>
<dbReference type="InterPro" id="IPR001138">
    <property type="entry name" value="Zn2Cys6_DnaBD"/>
</dbReference>
<dbReference type="EMBL" id="JABBWG010000020">
    <property type="protein sequence ID" value="KAG1814786.1"/>
    <property type="molecule type" value="Genomic_DNA"/>
</dbReference>
<proteinExistence type="predicted"/>
<dbReference type="GeneID" id="64623568"/>
<dbReference type="SMART" id="SM00066">
    <property type="entry name" value="GAL4"/>
    <property type="match status" value="1"/>
</dbReference>
<sequence>RKRRRNIATQSCLNCHTSKHECDGKQPCQCCVLLGLVGLCIYETDGLALTDDPTIDELTTRERIAELES</sequence>
<accession>A0A9P7E9N8</accession>
<dbReference type="Pfam" id="PF00172">
    <property type="entry name" value="Zn_clus"/>
    <property type="match status" value="1"/>
</dbReference>
<dbReference type="RefSeq" id="XP_041192122.1">
    <property type="nucleotide sequence ID" value="XM_041329551.1"/>
</dbReference>
<dbReference type="PROSITE" id="PS50048">
    <property type="entry name" value="ZN2_CY6_FUNGAL_2"/>
    <property type="match status" value="1"/>
</dbReference>
<feature type="non-terminal residue" evidence="2">
    <location>
        <position position="1"/>
    </location>
</feature>
<evidence type="ECO:0000313" key="2">
    <source>
        <dbReference type="EMBL" id="KAG1814786.1"/>
    </source>
</evidence>
<reference evidence="2" key="1">
    <citation type="journal article" date="2020" name="New Phytol.">
        <title>Comparative genomics reveals dynamic genome evolution in host specialist ectomycorrhizal fungi.</title>
        <authorList>
            <person name="Lofgren L.A."/>
            <person name="Nguyen N.H."/>
            <person name="Vilgalys R."/>
            <person name="Ruytinx J."/>
            <person name="Liao H.L."/>
            <person name="Branco S."/>
            <person name="Kuo A."/>
            <person name="LaButti K."/>
            <person name="Lipzen A."/>
            <person name="Andreopoulos W."/>
            <person name="Pangilinan J."/>
            <person name="Riley R."/>
            <person name="Hundley H."/>
            <person name="Na H."/>
            <person name="Barry K."/>
            <person name="Grigoriev I.V."/>
            <person name="Stajich J.E."/>
            <person name="Kennedy P.G."/>
        </authorList>
    </citation>
    <scope>NUCLEOTIDE SEQUENCE</scope>
    <source>
        <strain evidence="2">MN1</strain>
    </source>
</reference>
<comment type="caution">
    <text evidence="2">The sequence shown here is derived from an EMBL/GenBank/DDBJ whole genome shotgun (WGS) entry which is preliminary data.</text>
</comment>
<dbReference type="InterPro" id="IPR036864">
    <property type="entry name" value="Zn2-C6_fun-type_DNA-bd_sf"/>
</dbReference>
<dbReference type="GO" id="GO:0008270">
    <property type="term" value="F:zinc ion binding"/>
    <property type="evidence" value="ECO:0007669"/>
    <property type="project" value="InterPro"/>
</dbReference>
<dbReference type="PROSITE" id="PS00463">
    <property type="entry name" value="ZN2_CY6_FUNGAL_1"/>
    <property type="match status" value="1"/>
</dbReference>
<dbReference type="Gene3D" id="4.10.240.10">
    <property type="entry name" value="Zn(2)-C6 fungal-type DNA-binding domain"/>
    <property type="match status" value="1"/>
</dbReference>
<feature type="non-terminal residue" evidence="2">
    <location>
        <position position="69"/>
    </location>
</feature>
<evidence type="ECO:0000259" key="1">
    <source>
        <dbReference type="PROSITE" id="PS50048"/>
    </source>
</evidence>
<dbReference type="Proteomes" id="UP000807769">
    <property type="component" value="Unassembled WGS sequence"/>
</dbReference>
<dbReference type="GO" id="GO:0000981">
    <property type="term" value="F:DNA-binding transcription factor activity, RNA polymerase II-specific"/>
    <property type="evidence" value="ECO:0007669"/>
    <property type="project" value="InterPro"/>
</dbReference>
<keyword evidence="3" id="KW-1185">Reference proteome</keyword>
<gene>
    <name evidence="2" type="ORF">BJ212DRAFT_1237451</name>
</gene>
<feature type="domain" description="Zn(2)-C6 fungal-type" evidence="1">
    <location>
        <begin position="11"/>
        <end position="42"/>
    </location>
</feature>